<name>A0ABP5D6T5_9MICO</name>
<dbReference type="EMBL" id="BAAAOH010000001">
    <property type="protein sequence ID" value="GAA1975042.1"/>
    <property type="molecule type" value="Genomic_DNA"/>
</dbReference>
<keyword evidence="2" id="KW-0472">Membrane</keyword>
<feature type="transmembrane region" description="Helical" evidence="2">
    <location>
        <begin position="64"/>
        <end position="81"/>
    </location>
</feature>
<organism evidence="3 4">
    <name type="scientific">Microbacterium pumilum</name>
    <dbReference type="NCBI Taxonomy" id="344165"/>
    <lineage>
        <taxon>Bacteria</taxon>
        <taxon>Bacillati</taxon>
        <taxon>Actinomycetota</taxon>
        <taxon>Actinomycetes</taxon>
        <taxon>Micrococcales</taxon>
        <taxon>Microbacteriaceae</taxon>
        <taxon>Microbacterium</taxon>
    </lineage>
</organism>
<keyword evidence="4" id="KW-1185">Reference proteome</keyword>
<feature type="region of interest" description="Disordered" evidence="1">
    <location>
        <begin position="1"/>
        <end position="20"/>
    </location>
</feature>
<protein>
    <submittedName>
        <fullName evidence="3">Uncharacterized protein</fullName>
    </submittedName>
</protein>
<evidence type="ECO:0000313" key="4">
    <source>
        <dbReference type="Proteomes" id="UP001500326"/>
    </source>
</evidence>
<keyword evidence="2" id="KW-1133">Transmembrane helix</keyword>
<evidence type="ECO:0000256" key="2">
    <source>
        <dbReference type="SAM" id="Phobius"/>
    </source>
</evidence>
<feature type="transmembrane region" description="Helical" evidence="2">
    <location>
        <begin position="29"/>
        <end position="49"/>
    </location>
</feature>
<feature type="transmembrane region" description="Helical" evidence="2">
    <location>
        <begin position="227"/>
        <end position="249"/>
    </location>
</feature>
<evidence type="ECO:0000256" key="1">
    <source>
        <dbReference type="SAM" id="MobiDB-lite"/>
    </source>
</evidence>
<evidence type="ECO:0000313" key="3">
    <source>
        <dbReference type="EMBL" id="GAA1975042.1"/>
    </source>
</evidence>
<feature type="transmembrane region" description="Helical" evidence="2">
    <location>
        <begin position="261"/>
        <end position="284"/>
    </location>
</feature>
<dbReference type="Proteomes" id="UP001500326">
    <property type="component" value="Unassembled WGS sequence"/>
</dbReference>
<sequence>MMTTSTKPVGASSEDSAAGPGSLRWHGPLIALAATMAITGLVSIGGLLLDGRELVGAPIWAKPFKFSVSILIYAVTWAWLIGQLRRFRRIAWWAGTVISATLFIEMAAVISQTVRGERSHFNQQTPYDDFVWSVMGATIAVLWLATLVAAILLWFSPYADRARTLAVRLGSVICLVGLSLGFLMTIPSEAQMAAGGDIVGAHTVGAVDGGPGILILGWSTEHGDLRIPHFVGMHALQLIPLALILVELASRRIPILRDVRVRVGLVWTTAVVYTGVVALVTWQALRGQSIVQPDGLTLLAAGAIVVVAGVGVAASLAMGRSRSGAGAGIAP</sequence>
<proteinExistence type="predicted"/>
<keyword evidence="2" id="KW-0812">Transmembrane</keyword>
<feature type="transmembrane region" description="Helical" evidence="2">
    <location>
        <begin position="130"/>
        <end position="155"/>
    </location>
</feature>
<accession>A0ABP5D6T5</accession>
<reference evidence="4" key="1">
    <citation type="journal article" date="2019" name="Int. J. Syst. Evol. Microbiol.">
        <title>The Global Catalogue of Microorganisms (GCM) 10K type strain sequencing project: providing services to taxonomists for standard genome sequencing and annotation.</title>
        <authorList>
            <consortium name="The Broad Institute Genomics Platform"/>
            <consortium name="The Broad Institute Genome Sequencing Center for Infectious Disease"/>
            <person name="Wu L."/>
            <person name="Ma J."/>
        </authorList>
    </citation>
    <scope>NUCLEOTIDE SEQUENCE [LARGE SCALE GENOMIC DNA]</scope>
    <source>
        <strain evidence="4">JCM 14902</strain>
    </source>
</reference>
<comment type="caution">
    <text evidence="3">The sequence shown here is derived from an EMBL/GenBank/DDBJ whole genome shotgun (WGS) entry which is preliminary data.</text>
</comment>
<feature type="transmembrane region" description="Helical" evidence="2">
    <location>
        <begin position="90"/>
        <end position="110"/>
    </location>
</feature>
<feature type="transmembrane region" description="Helical" evidence="2">
    <location>
        <begin position="296"/>
        <end position="317"/>
    </location>
</feature>
<gene>
    <name evidence="3" type="ORF">GCM10009777_04880</name>
</gene>
<feature type="transmembrane region" description="Helical" evidence="2">
    <location>
        <begin position="167"/>
        <end position="186"/>
    </location>
</feature>